<dbReference type="SMART" id="SM00336">
    <property type="entry name" value="BBOX"/>
    <property type="match status" value="1"/>
</dbReference>
<evidence type="ECO:0000256" key="2">
    <source>
        <dbReference type="SAM" id="MobiDB-lite"/>
    </source>
</evidence>
<accession>A0A6U4X272</accession>
<evidence type="ECO:0000313" key="4">
    <source>
        <dbReference type="EMBL" id="CAD9147620.1"/>
    </source>
</evidence>
<dbReference type="SUPFAM" id="SSF57845">
    <property type="entry name" value="B-box zinc-binding domain"/>
    <property type="match status" value="1"/>
</dbReference>
<dbReference type="InterPro" id="IPR000315">
    <property type="entry name" value="Znf_B-box"/>
</dbReference>
<protein>
    <recommendedName>
        <fullName evidence="3">B box-type domain-containing protein</fullName>
    </recommendedName>
</protein>
<name>A0A6U4X272_NEODS</name>
<evidence type="ECO:0000256" key="1">
    <source>
        <dbReference type="PROSITE-ProRule" id="PRU00024"/>
    </source>
</evidence>
<reference evidence="4" key="1">
    <citation type="submission" date="2021-01" db="EMBL/GenBank/DDBJ databases">
        <authorList>
            <person name="Corre E."/>
            <person name="Pelletier E."/>
            <person name="Niang G."/>
            <person name="Scheremetjew M."/>
            <person name="Finn R."/>
            <person name="Kale V."/>
            <person name="Holt S."/>
            <person name="Cochrane G."/>
            <person name="Meng A."/>
            <person name="Brown T."/>
            <person name="Cohen L."/>
        </authorList>
    </citation>
    <scope>NUCLEOTIDE SEQUENCE</scope>
    <source>
        <strain evidence="4">CCAP 1951/1</strain>
    </source>
</reference>
<dbReference type="EMBL" id="HBGF01046459">
    <property type="protein sequence ID" value="CAD9147633.1"/>
    <property type="molecule type" value="Transcribed_RNA"/>
</dbReference>
<evidence type="ECO:0000313" key="5">
    <source>
        <dbReference type="EMBL" id="CAD9147633.1"/>
    </source>
</evidence>
<feature type="region of interest" description="Disordered" evidence="2">
    <location>
        <begin position="1"/>
        <end position="21"/>
    </location>
</feature>
<dbReference type="GO" id="GO:0044790">
    <property type="term" value="P:suppression of viral release by host"/>
    <property type="evidence" value="ECO:0007669"/>
    <property type="project" value="TreeGrafter"/>
</dbReference>
<dbReference type="CDD" id="cd19756">
    <property type="entry name" value="Bbox2"/>
    <property type="match status" value="1"/>
</dbReference>
<evidence type="ECO:0000259" key="3">
    <source>
        <dbReference type="PROSITE" id="PS50119"/>
    </source>
</evidence>
<dbReference type="PANTHER" id="PTHR25462">
    <property type="entry name" value="BONUS, ISOFORM C-RELATED"/>
    <property type="match status" value="1"/>
</dbReference>
<gene>
    <name evidence="4" type="ORF">NDES1114_LOCUS31072</name>
    <name evidence="5" type="ORF">NDES1114_LOCUS31079</name>
</gene>
<dbReference type="GO" id="GO:0005654">
    <property type="term" value="C:nucleoplasm"/>
    <property type="evidence" value="ECO:0007669"/>
    <property type="project" value="TreeGrafter"/>
</dbReference>
<dbReference type="GO" id="GO:0045087">
    <property type="term" value="P:innate immune response"/>
    <property type="evidence" value="ECO:0007669"/>
    <property type="project" value="TreeGrafter"/>
</dbReference>
<dbReference type="PROSITE" id="PS50119">
    <property type="entry name" value="ZF_BBOX"/>
    <property type="match status" value="1"/>
</dbReference>
<proteinExistence type="predicted"/>
<feature type="compositionally biased region" description="Basic residues" evidence="2">
    <location>
        <begin position="1"/>
        <end position="13"/>
    </location>
</feature>
<keyword evidence="1" id="KW-0863">Zinc-finger</keyword>
<dbReference type="PANTHER" id="PTHR25462:SF302">
    <property type="entry name" value="PROTEIN PML"/>
    <property type="match status" value="1"/>
</dbReference>
<sequence>MPPKKPKRSKGKAKAADGGGGFFSEEALAARMAAPLEDEALRRHERCPRHPGEYVLIFCQTCRQAVCSVCAGLDHDRHERRTLADITAEMSRESRAQLLRCQRAVATLKDLGERVGPSGAQVHDYIDAEVDGLIAVINAQREHLHGDVDARAAKMGGEIDDEIARCEEELRRLDDGRLVLEAMASGEGVVDAPAGQLIAGALAYDDFWEMVDCDLHAPERMRHALRLQLPVQDLQEVCEGLAWTQQSLDDARAVFPPE</sequence>
<dbReference type="AlphaFoldDB" id="A0A6U4X272"/>
<keyword evidence="1" id="KW-0862">Zinc</keyword>
<dbReference type="Pfam" id="PF00643">
    <property type="entry name" value="zf-B_box"/>
    <property type="match status" value="1"/>
</dbReference>
<organism evidence="4">
    <name type="scientific">Neobodo designis</name>
    <name type="common">Flagellated protozoan</name>
    <name type="synonym">Bodo designis</name>
    <dbReference type="NCBI Taxonomy" id="312471"/>
    <lineage>
        <taxon>Eukaryota</taxon>
        <taxon>Discoba</taxon>
        <taxon>Euglenozoa</taxon>
        <taxon>Kinetoplastea</taxon>
        <taxon>Metakinetoplastina</taxon>
        <taxon>Neobodonida</taxon>
        <taxon>Neobodo</taxon>
    </lineage>
</organism>
<dbReference type="Gene3D" id="3.30.160.60">
    <property type="entry name" value="Classic Zinc Finger"/>
    <property type="match status" value="1"/>
</dbReference>
<feature type="domain" description="B box-type" evidence="3">
    <location>
        <begin position="42"/>
        <end position="83"/>
    </location>
</feature>
<dbReference type="GO" id="GO:0008270">
    <property type="term" value="F:zinc ion binding"/>
    <property type="evidence" value="ECO:0007669"/>
    <property type="project" value="UniProtKB-KW"/>
</dbReference>
<keyword evidence="1" id="KW-0479">Metal-binding</keyword>
<dbReference type="EMBL" id="HBGF01046448">
    <property type="protein sequence ID" value="CAD9147620.1"/>
    <property type="molecule type" value="Transcribed_RNA"/>
</dbReference>
<dbReference type="InterPro" id="IPR047153">
    <property type="entry name" value="TRIM45/56/19-like"/>
</dbReference>